<dbReference type="InterPro" id="IPR036237">
    <property type="entry name" value="Xyl_isomerase-like_sf"/>
</dbReference>
<sequence>MSLRYDVNISLLFNELPLLQRPAAAKAQGFDVIESWWPFAEPVPDSREVDAFVTAISDAGVRLEALNFYGGDMPAGDRGVLSIPSRTSEFRDSVDILASIAAQTGCSLFNALYGVRVDGVSPERQDEVAVENLSFAAEAVAPIGGSVLLEPLASGENGAYPLTGPDQILAVIDRVRDASGAGNVRLLADFYHLTRNGFDWRKIVDEYLPYVGHVQIADAPGRHQPGTGEIDYAALFAALEENAYEGCVGLEYRPEGSTEESLSWLPRESRGENGAFA</sequence>
<evidence type="ECO:0000313" key="4">
    <source>
        <dbReference type="EMBL" id="GAA5196127.1"/>
    </source>
</evidence>
<dbReference type="InterPro" id="IPR050417">
    <property type="entry name" value="Sugar_Epim/Isomerase"/>
</dbReference>
<dbReference type="Pfam" id="PF01261">
    <property type="entry name" value="AP_endonuc_2"/>
    <property type="match status" value="1"/>
</dbReference>
<proteinExistence type="inferred from homology"/>
<organism evidence="4 5">
    <name type="scientific">Rugosimonospora acidiphila</name>
    <dbReference type="NCBI Taxonomy" id="556531"/>
    <lineage>
        <taxon>Bacteria</taxon>
        <taxon>Bacillati</taxon>
        <taxon>Actinomycetota</taxon>
        <taxon>Actinomycetes</taxon>
        <taxon>Micromonosporales</taxon>
        <taxon>Micromonosporaceae</taxon>
        <taxon>Rugosimonospora</taxon>
    </lineage>
</organism>
<evidence type="ECO:0000259" key="3">
    <source>
        <dbReference type="Pfam" id="PF01261"/>
    </source>
</evidence>
<dbReference type="EMBL" id="BAABJQ010000025">
    <property type="protein sequence ID" value="GAA5196127.1"/>
    <property type="molecule type" value="Genomic_DNA"/>
</dbReference>
<reference evidence="5" key="1">
    <citation type="journal article" date="2019" name="Int. J. Syst. Evol. Microbiol.">
        <title>The Global Catalogue of Microorganisms (GCM) 10K type strain sequencing project: providing services to taxonomists for standard genome sequencing and annotation.</title>
        <authorList>
            <consortium name="The Broad Institute Genomics Platform"/>
            <consortium name="The Broad Institute Genome Sequencing Center for Infectious Disease"/>
            <person name="Wu L."/>
            <person name="Ma J."/>
        </authorList>
    </citation>
    <scope>NUCLEOTIDE SEQUENCE [LARGE SCALE GENOMIC DNA]</scope>
    <source>
        <strain evidence="5">JCM 18304</strain>
    </source>
</reference>
<dbReference type="PIRSF" id="PIRSF006241">
    <property type="entry name" value="HyI"/>
    <property type="match status" value="1"/>
</dbReference>
<evidence type="ECO:0000256" key="1">
    <source>
        <dbReference type="ARBA" id="ARBA00023235"/>
    </source>
</evidence>
<dbReference type="InterPro" id="IPR026040">
    <property type="entry name" value="HyI-like"/>
</dbReference>
<name>A0ABP9SIR9_9ACTN</name>
<dbReference type="SUPFAM" id="SSF51658">
    <property type="entry name" value="Xylose isomerase-like"/>
    <property type="match status" value="1"/>
</dbReference>
<protein>
    <submittedName>
        <fullName evidence="4">TIM barrel protein</fullName>
    </submittedName>
</protein>
<dbReference type="PANTHER" id="PTHR43489:SF6">
    <property type="entry name" value="HYDROXYPYRUVATE ISOMERASE-RELATED"/>
    <property type="match status" value="1"/>
</dbReference>
<dbReference type="RefSeq" id="WP_345636003.1">
    <property type="nucleotide sequence ID" value="NZ_BAABJQ010000025.1"/>
</dbReference>
<keyword evidence="1 2" id="KW-0413">Isomerase</keyword>
<dbReference type="Proteomes" id="UP001501570">
    <property type="component" value="Unassembled WGS sequence"/>
</dbReference>
<gene>
    <name evidence="4" type="ORF">GCM10023322_64360</name>
</gene>
<evidence type="ECO:0000256" key="2">
    <source>
        <dbReference type="PIRNR" id="PIRNR006241"/>
    </source>
</evidence>
<feature type="domain" description="Xylose isomerase-like TIM barrel" evidence="3">
    <location>
        <begin position="23"/>
        <end position="266"/>
    </location>
</feature>
<evidence type="ECO:0000313" key="5">
    <source>
        <dbReference type="Proteomes" id="UP001501570"/>
    </source>
</evidence>
<comment type="similarity">
    <text evidence="2">Belongs to the hyi family.</text>
</comment>
<accession>A0ABP9SIR9</accession>
<comment type="caution">
    <text evidence="4">The sequence shown here is derived from an EMBL/GenBank/DDBJ whole genome shotgun (WGS) entry which is preliminary data.</text>
</comment>
<dbReference type="Gene3D" id="3.20.20.150">
    <property type="entry name" value="Divalent-metal-dependent TIM barrel enzymes"/>
    <property type="match status" value="1"/>
</dbReference>
<keyword evidence="5" id="KW-1185">Reference proteome</keyword>
<dbReference type="InterPro" id="IPR013022">
    <property type="entry name" value="Xyl_isomerase-like_TIM-brl"/>
</dbReference>
<dbReference type="PANTHER" id="PTHR43489">
    <property type="entry name" value="ISOMERASE"/>
    <property type="match status" value="1"/>
</dbReference>